<keyword evidence="4 7" id="KW-1133">Transmembrane helix</keyword>
<comment type="subcellular location">
    <subcellularLocation>
        <location evidence="1">Membrane</location>
        <topology evidence="1">Single-pass membrane protein</topology>
    </subcellularLocation>
</comment>
<evidence type="ECO:0000256" key="4">
    <source>
        <dbReference type="ARBA" id="ARBA00022989"/>
    </source>
</evidence>
<dbReference type="Pfam" id="PF03743">
    <property type="entry name" value="TrbI"/>
    <property type="match status" value="1"/>
</dbReference>
<feature type="compositionally biased region" description="Basic and acidic residues" evidence="6">
    <location>
        <begin position="198"/>
        <end position="209"/>
    </location>
</feature>
<feature type="compositionally biased region" description="Basic and acidic residues" evidence="6">
    <location>
        <begin position="68"/>
        <end position="77"/>
    </location>
</feature>
<keyword evidence="3 7" id="KW-0812">Transmembrane</keyword>
<dbReference type="AlphaFoldDB" id="A0A6P2NS18"/>
<dbReference type="Proteomes" id="UP000494261">
    <property type="component" value="Unassembled WGS sequence"/>
</dbReference>
<reference evidence="8 9" key="1">
    <citation type="submission" date="2019-09" db="EMBL/GenBank/DDBJ databases">
        <authorList>
            <person name="Depoorter E."/>
        </authorList>
    </citation>
    <scope>NUCLEOTIDE SEQUENCE [LARGE SCALE GENOMIC DNA]</scope>
    <source>
        <strain evidence="8">LMG 13014</strain>
    </source>
</reference>
<evidence type="ECO:0000256" key="5">
    <source>
        <dbReference type="ARBA" id="ARBA00023136"/>
    </source>
</evidence>
<evidence type="ECO:0000256" key="2">
    <source>
        <dbReference type="ARBA" id="ARBA00010265"/>
    </source>
</evidence>
<accession>A0A6P2NS18</accession>
<dbReference type="RefSeq" id="WP_175024166.1">
    <property type="nucleotide sequence ID" value="NZ_CABVQC010000033.1"/>
</dbReference>
<name>A0A6P2NS18_9BURK</name>
<feature type="compositionally biased region" description="Low complexity" evidence="6">
    <location>
        <begin position="232"/>
        <end position="246"/>
    </location>
</feature>
<evidence type="ECO:0000256" key="1">
    <source>
        <dbReference type="ARBA" id="ARBA00004167"/>
    </source>
</evidence>
<protein>
    <submittedName>
        <fullName evidence="8">Conjugal transfer protein TrbI</fullName>
    </submittedName>
</protein>
<evidence type="ECO:0000313" key="8">
    <source>
        <dbReference type="EMBL" id="VWB97768.1"/>
    </source>
</evidence>
<organism evidence="8 9">
    <name type="scientific">Burkholderia aenigmatica</name>
    <dbReference type="NCBI Taxonomy" id="2015348"/>
    <lineage>
        <taxon>Bacteria</taxon>
        <taxon>Pseudomonadati</taxon>
        <taxon>Pseudomonadota</taxon>
        <taxon>Betaproteobacteria</taxon>
        <taxon>Burkholderiales</taxon>
        <taxon>Burkholderiaceae</taxon>
        <taxon>Burkholderia</taxon>
        <taxon>Burkholderia cepacia complex</taxon>
    </lineage>
</organism>
<feature type="compositionally biased region" description="Low complexity" evidence="6">
    <location>
        <begin position="179"/>
        <end position="188"/>
    </location>
</feature>
<keyword evidence="5 7" id="KW-0472">Membrane</keyword>
<evidence type="ECO:0000256" key="6">
    <source>
        <dbReference type="SAM" id="MobiDB-lite"/>
    </source>
</evidence>
<evidence type="ECO:0000256" key="7">
    <source>
        <dbReference type="SAM" id="Phobius"/>
    </source>
</evidence>
<dbReference type="GO" id="GO:0016020">
    <property type="term" value="C:membrane"/>
    <property type="evidence" value="ECO:0007669"/>
    <property type="project" value="UniProtKB-SubCell"/>
</dbReference>
<feature type="region of interest" description="Disordered" evidence="6">
    <location>
        <begin position="68"/>
        <end position="109"/>
    </location>
</feature>
<dbReference type="EMBL" id="CABVQC010000033">
    <property type="protein sequence ID" value="VWB97768.1"/>
    <property type="molecule type" value="Genomic_DNA"/>
</dbReference>
<sequence>MSQDGKKVDAFSLEAGVPKIEGEIQPKPKYADRISKRIIAVALAVAVLMVGIFFASLEAMDHKKKGRQEAVETEKKKSQPAKVADAVVPKELTDAPDSDGSKGHAAPASLVGSLPKAQDDLLGGGTGAPSLSGGAVLNPASAPAGLPASVPSVGTARGRVQAGAGALPGGTGDDGLGSGSPAANNAPVGPAPLTPEEQAERLAKQDRQKRLSQARANGLSAKNYAGDDKKSGAGALPAGLLGSLPQQGGGMVPASLEGQNGQKVDSEQDEKMSFIKNSGKDDRNYLPYSPQPAVSKNELKRGSYLPLRLEGSVNSGQPGMVLARVTEDVYDTVTGCRLLVPAMSVLQGAYDSKVAIGQTRNLVVWNYMRFEDGSDLTLGGMQGYDSTGAAGIEADVDNHYLRLFGATFGMSLITAGVQMSVPPTPSGTTAQTPQQSIANALTQQYGQLGAQLIGKYLQVQPTLRNYAGERFMVMLPLTIVFKKVWRNRCVGGT</sequence>
<dbReference type="InterPro" id="IPR042217">
    <property type="entry name" value="T4SS_VirB10/TrbI"/>
</dbReference>
<feature type="region of interest" description="Disordered" evidence="6">
    <location>
        <begin position="162"/>
        <end position="269"/>
    </location>
</feature>
<dbReference type="InterPro" id="IPR005498">
    <property type="entry name" value="T4SS_VirB10/TraB/TrbI"/>
</dbReference>
<proteinExistence type="inferred from homology"/>
<evidence type="ECO:0000256" key="3">
    <source>
        <dbReference type="ARBA" id="ARBA00022692"/>
    </source>
</evidence>
<evidence type="ECO:0000313" key="9">
    <source>
        <dbReference type="Proteomes" id="UP000494261"/>
    </source>
</evidence>
<feature type="compositionally biased region" description="Gly residues" evidence="6">
    <location>
        <begin position="166"/>
        <end position="178"/>
    </location>
</feature>
<gene>
    <name evidence="8" type="ORF">BLA13014_04570</name>
</gene>
<feature type="transmembrane region" description="Helical" evidence="7">
    <location>
        <begin position="38"/>
        <end position="57"/>
    </location>
</feature>
<dbReference type="Gene3D" id="2.40.128.260">
    <property type="entry name" value="Type IV secretion system, VirB10/TraB/TrbI"/>
    <property type="match status" value="1"/>
</dbReference>
<comment type="similarity">
    <text evidence="2">Belongs to the TrbI/VirB10 family.</text>
</comment>
<dbReference type="CDD" id="cd16429">
    <property type="entry name" value="VirB10"/>
    <property type="match status" value="1"/>
</dbReference>